<comment type="similarity">
    <text evidence="2 9">Belongs to the membrane fusion protein (MFP) (TC 8.A.1) family.</text>
</comment>
<keyword evidence="8 9" id="KW-0472">Membrane</keyword>
<evidence type="ECO:0000256" key="8">
    <source>
        <dbReference type="ARBA" id="ARBA00023136"/>
    </source>
</evidence>
<organism evidence="12 13">
    <name type="scientific">Moraxella cuniculi DSM 21768</name>
    <dbReference type="NCBI Taxonomy" id="1122245"/>
    <lineage>
        <taxon>Bacteria</taxon>
        <taxon>Pseudomonadati</taxon>
        <taxon>Pseudomonadota</taxon>
        <taxon>Gammaproteobacteria</taxon>
        <taxon>Moraxellales</taxon>
        <taxon>Moraxellaceae</taxon>
        <taxon>Moraxella</taxon>
    </lineage>
</organism>
<accession>A0A1N7DA41</accession>
<comment type="subcellular location">
    <subcellularLocation>
        <location evidence="1 9">Cell inner membrane</location>
        <topology evidence="1 9">Single-pass membrane protein</topology>
    </subcellularLocation>
</comment>
<dbReference type="Gene3D" id="2.40.50.100">
    <property type="match status" value="1"/>
</dbReference>
<dbReference type="Gene3D" id="2.40.30.170">
    <property type="match status" value="1"/>
</dbReference>
<dbReference type="GO" id="GO:0015031">
    <property type="term" value="P:protein transport"/>
    <property type="evidence" value="ECO:0007669"/>
    <property type="project" value="InterPro"/>
</dbReference>
<dbReference type="STRING" id="34061.B0189_00840"/>
<protein>
    <recommendedName>
        <fullName evidence="9">Membrane fusion protein (MFP) family protein</fullName>
    </recommendedName>
</protein>
<keyword evidence="3 9" id="KW-0813">Transport</keyword>
<dbReference type="GO" id="GO:0005886">
    <property type="term" value="C:plasma membrane"/>
    <property type="evidence" value="ECO:0007669"/>
    <property type="project" value="UniProtKB-SubCell"/>
</dbReference>
<keyword evidence="6 9" id="KW-0812">Transmembrane</keyword>
<evidence type="ECO:0000256" key="3">
    <source>
        <dbReference type="ARBA" id="ARBA00022448"/>
    </source>
</evidence>
<evidence type="ECO:0000256" key="2">
    <source>
        <dbReference type="ARBA" id="ARBA00009477"/>
    </source>
</evidence>
<keyword evidence="7 9" id="KW-1133">Transmembrane helix</keyword>
<keyword evidence="10" id="KW-0175">Coiled coil</keyword>
<dbReference type="PANTHER" id="PTHR30386">
    <property type="entry name" value="MEMBRANE FUSION SUBUNIT OF EMRAB-TOLC MULTIDRUG EFFLUX PUMP"/>
    <property type="match status" value="1"/>
</dbReference>
<dbReference type="SUPFAM" id="SSF111369">
    <property type="entry name" value="HlyD-like secretion proteins"/>
    <property type="match status" value="1"/>
</dbReference>
<feature type="coiled-coil region" evidence="10">
    <location>
        <begin position="146"/>
        <end position="237"/>
    </location>
</feature>
<feature type="transmembrane region" description="Helical" evidence="9">
    <location>
        <begin position="20"/>
        <end position="37"/>
    </location>
</feature>
<dbReference type="PANTHER" id="PTHR30386:SF26">
    <property type="entry name" value="TRANSPORT PROTEIN COMB"/>
    <property type="match status" value="1"/>
</dbReference>
<dbReference type="Pfam" id="PF26002">
    <property type="entry name" value="Beta-barrel_AprE"/>
    <property type="match status" value="1"/>
</dbReference>
<evidence type="ECO:0000313" key="12">
    <source>
        <dbReference type="EMBL" id="SIR72617.1"/>
    </source>
</evidence>
<evidence type="ECO:0000256" key="4">
    <source>
        <dbReference type="ARBA" id="ARBA00022475"/>
    </source>
</evidence>
<dbReference type="NCBIfam" id="TIGR01843">
    <property type="entry name" value="type_I_hlyD"/>
    <property type="match status" value="1"/>
</dbReference>
<reference evidence="13" key="1">
    <citation type="submission" date="2017-01" db="EMBL/GenBank/DDBJ databases">
        <authorList>
            <person name="Varghese N."/>
            <person name="Submissions S."/>
        </authorList>
    </citation>
    <scope>NUCLEOTIDE SEQUENCE [LARGE SCALE GENOMIC DNA]</scope>
    <source>
        <strain evidence="13">DSM 21768</strain>
    </source>
</reference>
<dbReference type="Gene3D" id="1.10.287.470">
    <property type="entry name" value="Helix hairpin bin"/>
    <property type="match status" value="1"/>
</dbReference>
<feature type="domain" description="AprE-like beta-barrel" evidence="11">
    <location>
        <begin position="275"/>
        <end position="365"/>
    </location>
</feature>
<evidence type="ECO:0000256" key="5">
    <source>
        <dbReference type="ARBA" id="ARBA00022519"/>
    </source>
</evidence>
<dbReference type="EMBL" id="FTNU01000001">
    <property type="protein sequence ID" value="SIR72617.1"/>
    <property type="molecule type" value="Genomic_DNA"/>
</dbReference>
<dbReference type="Proteomes" id="UP000187495">
    <property type="component" value="Unassembled WGS sequence"/>
</dbReference>
<evidence type="ECO:0000256" key="6">
    <source>
        <dbReference type="ARBA" id="ARBA00022692"/>
    </source>
</evidence>
<evidence type="ECO:0000256" key="7">
    <source>
        <dbReference type="ARBA" id="ARBA00022989"/>
    </source>
</evidence>
<sequence>MSNSYRYQPHKPSSKRARIIIWTALVTVVVLLTWAYFAKIDQVTRASATVIASSRTQEIQASDGGVLSSMLVKEGEDVKRGQLLLVLEEERAQAAVDNSAVKVAALQAKVIRLEAEILNRPLQFPESVKRYPEYVQNQTELYNRRRQAISQEIASLEQMLSLAEQELSLNEPLLAYGDVSQADVIRLRRQVADIKAQITNKRNKYFEDAQAEMTKAQEELQSEQEQLRDRSQVLQEKRLFAPTEGKVKNIRVTTIGGVVKPGEVILEILPTDSDLVVEAKVRPADIAYVKEGQTASVKLDAYDYSIFGAMNGEVFYISPDTLTEQTPQGEQPYYRVQIRISGAEFDGRAEDIVIRPGMTASVDIKAMERSVLSYLTKPITKTLSEGLGER</sequence>
<gene>
    <name evidence="12" type="ORF">SAMN02745664_101111</name>
</gene>
<dbReference type="InterPro" id="IPR010129">
    <property type="entry name" value="T1SS_HlyD"/>
</dbReference>
<evidence type="ECO:0000256" key="10">
    <source>
        <dbReference type="SAM" id="Coils"/>
    </source>
</evidence>
<keyword evidence="5 9" id="KW-0997">Cell inner membrane</keyword>
<name>A0A1N7DA41_9GAMM</name>
<dbReference type="AlphaFoldDB" id="A0A1N7DA41"/>
<evidence type="ECO:0000313" key="13">
    <source>
        <dbReference type="Proteomes" id="UP000187495"/>
    </source>
</evidence>
<dbReference type="PRINTS" id="PR01490">
    <property type="entry name" value="RTXTOXIND"/>
</dbReference>
<evidence type="ECO:0000259" key="11">
    <source>
        <dbReference type="Pfam" id="PF26002"/>
    </source>
</evidence>
<keyword evidence="4 9" id="KW-1003">Cell membrane</keyword>
<dbReference type="InterPro" id="IPR058982">
    <property type="entry name" value="Beta-barrel_AprE"/>
</dbReference>
<keyword evidence="13" id="KW-1185">Reference proteome</keyword>
<proteinExistence type="inferred from homology"/>
<evidence type="ECO:0000256" key="9">
    <source>
        <dbReference type="RuleBase" id="RU365093"/>
    </source>
</evidence>
<dbReference type="InterPro" id="IPR050739">
    <property type="entry name" value="MFP"/>
</dbReference>
<evidence type="ECO:0000256" key="1">
    <source>
        <dbReference type="ARBA" id="ARBA00004377"/>
    </source>
</evidence>
<dbReference type="RefSeq" id="WP_076554284.1">
    <property type="nucleotide sequence ID" value="NZ_FTNU01000001.1"/>
</dbReference>